<dbReference type="EMBL" id="NRSH01000141">
    <property type="protein sequence ID" value="MBK1727389.1"/>
    <property type="molecule type" value="Genomic_DNA"/>
</dbReference>
<proteinExistence type="predicted"/>
<accession>A0ABS1EBX8</accession>
<feature type="domain" description="Methanolan biosynthesis EpsI" evidence="1">
    <location>
        <begin position="8"/>
        <end position="200"/>
    </location>
</feature>
<name>A0ABS1EBX8_9GAMM</name>
<evidence type="ECO:0000259" key="1">
    <source>
        <dbReference type="Pfam" id="PF11984"/>
    </source>
</evidence>
<organism evidence="2 3">
    <name type="scientific">Halorhodospira neutriphila</name>
    <dbReference type="NCBI Taxonomy" id="168379"/>
    <lineage>
        <taxon>Bacteria</taxon>
        <taxon>Pseudomonadati</taxon>
        <taxon>Pseudomonadota</taxon>
        <taxon>Gammaproteobacteria</taxon>
        <taxon>Chromatiales</taxon>
        <taxon>Ectothiorhodospiraceae</taxon>
        <taxon>Halorhodospira</taxon>
    </lineage>
</organism>
<protein>
    <submittedName>
        <fullName evidence="2">EpsI family protein</fullName>
    </submittedName>
</protein>
<sequence>MGLPLAGALALLAAGPLYAGWMNQRELGPVSGLGTGAVVPEGWRPLGEPAAVWEPGYRNERASRNGLAVTDGAPPVGLHLGYYREQFRHGSMIDWANTLAGREREAWHQRPAGRAEVAGLPAGQRMLIDGPGRDLVAWRWYWVGGHLTASKHEVKLREALQRLAGGRDDAALVVVYAEYRGEPGEVEPAMRRYAEAALPAALTRLREIWQE</sequence>
<dbReference type="Pfam" id="PF11984">
    <property type="entry name" value="DUF3485"/>
    <property type="match status" value="1"/>
</dbReference>
<dbReference type="InterPro" id="IPR014263">
    <property type="entry name" value="Methanolan_biosynth_EpsI"/>
</dbReference>
<reference evidence="2 3" key="1">
    <citation type="journal article" date="2020" name="Microorganisms">
        <title>Osmotic Adaptation and Compatible Solute Biosynthesis of Phototrophic Bacteria as Revealed from Genome Analyses.</title>
        <authorList>
            <person name="Imhoff J.F."/>
            <person name="Rahn T."/>
            <person name="Kunzel S."/>
            <person name="Keller A."/>
            <person name="Neulinger S.C."/>
        </authorList>
    </citation>
    <scope>NUCLEOTIDE SEQUENCE [LARGE SCALE GENOMIC DNA]</scope>
    <source>
        <strain evidence="2 3">DSM 15116</strain>
    </source>
</reference>
<comment type="caution">
    <text evidence="2">The sequence shown here is derived from an EMBL/GenBank/DDBJ whole genome shotgun (WGS) entry which is preliminary data.</text>
</comment>
<evidence type="ECO:0000313" key="2">
    <source>
        <dbReference type="EMBL" id="MBK1727389.1"/>
    </source>
</evidence>
<evidence type="ECO:0000313" key="3">
    <source>
        <dbReference type="Proteomes" id="UP000738126"/>
    </source>
</evidence>
<dbReference type="Proteomes" id="UP000738126">
    <property type="component" value="Unassembled WGS sequence"/>
</dbReference>
<keyword evidence="3" id="KW-1185">Reference proteome</keyword>
<dbReference type="NCBIfam" id="TIGR02914">
    <property type="entry name" value="EpsI_fam"/>
    <property type="match status" value="1"/>
</dbReference>
<gene>
    <name evidence="2" type="primary">epsI</name>
    <name evidence="2" type="ORF">CKO13_10235</name>
</gene>